<dbReference type="Proteomes" id="UP000197138">
    <property type="component" value="Unassembled WGS sequence"/>
</dbReference>
<sequence length="84" mass="9246">MWIGNQSLNNRRKRSWRNGNHMRRGVKINRDAAFEVGTSEAGIMVTASRLEGTDSWGVAKTVEASSVKGPHISSDQFGKKVSNS</sequence>
<proteinExistence type="predicted"/>
<dbReference type="AlphaFoldDB" id="A0A218XJT1"/>
<evidence type="ECO:0000313" key="2">
    <source>
        <dbReference type="EMBL" id="OWM84731.1"/>
    </source>
</evidence>
<comment type="caution">
    <text evidence="2">The sequence shown here is derived from an EMBL/GenBank/DDBJ whole genome shotgun (WGS) entry which is preliminary data.</text>
</comment>
<accession>A0A218XJT1</accession>
<name>A0A218XJT1_PUNGR</name>
<protein>
    <submittedName>
        <fullName evidence="2">Uncharacterized protein</fullName>
    </submittedName>
</protein>
<reference evidence="3" key="1">
    <citation type="journal article" date="2017" name="Plant J.">
        <title>The pomegranate (Punica granatum L.) genome and the genomics of punicalagin biosynthesis.</title>
        <authorList>
            <person name="Qin G."/>
            <person name="Xu C."/>
            <person name="Ming R."/>
            <person name="Tang H."/>
            <person name="Guyot R."/>
            <person name="Kramer E.M."/>
            <person name="Hu Y."/>
            <person name="Yi X."/>
            <person name="Qi Y."/>
            <person name="Xu X."/>
            <person name="Gao Z."/>
            <person name="Pan H."/>
            <person name="Jian J."/>
            <person name="Tian Y."/>
            <person name="Yue Z."/>
            <person name="Xu Y."/>
        </authorList>
    </citation>
    <scope>NUCLEOTIDE SEQUENCE [LARGE SCALE GENOMIC DNA]</scope>
    <source>
        <strain evidence="3">cv. Dabenzi</strain>
    </source>
</reference>
<feature type="compositionally biased region" description="Basic residues" evidence="1">
    <location>
        <begin position="10"/>
        <end position="23"/>
    </location>
</feature>
<evidence type="ECO:0000256" key="1">
    <source>
        <dbReference type="SAM" id="MobiDB-lite"/>
    </source>
</evidence>
<organism evidence="2 3">
    <name type="scientific">Punica granatum</name>
    <name type="common">Pomegranate</name>
    <dbReference type="NCBI Taxonomy" id="22663"/>
    <lineage>
        <taxon>Eukaryota</taxon>
        <taxon>Viridiplantae</taxon>
        <taxon>Streptophyta</taxon>
        <taxon>Embryophyta</taxon>
        <taxon>Tracheophyta</taxon>
        <taxon>Spermatophyta</taxon>
        <taxon>Magnoliopsida</taxon>
        <taxon>eudicotyledons</taxon>
        <taxon>Gunneridae</taxon>
        <taxon>Pentapetalae</taxon>
        <taxon>rosids</taxon>
        <taxon>malvids</taxon>
        <taxon>Myrtales</taxon>
        <taxon>Lythraceae</taxon>
        <taxon>Punica</taxon>
    </lineage>
</organism>
<evidence type="ECO:0000313" key="3">
    <source>
        <dbReference type="Proteomes" id="UP000197138"/>
    </source>
</evidence>
<feature type="region of interest" description="Disordered" evidence="1">
    <location>
        <begin position="1"/>
        <end position="23"/>
    </location>
</feature>
<dbReference type="EMBL" id="MTKT01001287">
    <property type="protein sequence ID" value="OWM84731.1"/>
    <property type="molecule type" value="Genomic_DNA"/>
</dbReference>
<gene>
    <name evidence="2" type="ORF">CDL15_Pgr027518</name>
</gene>